<dbReference type="PANTHER" id="PTHR13847">
    <property type="entry name" value="SARCOSINE DEHYDROGENASE-RELATED"/>
    <property type="match status" value="1"/>
</dbReference>
<dbReference type="OrthoDB" id="429143at2759"/>
<dbReference type="Gene3D" id="3.30.9.10">
    <property type="entry name" value="D-Amino Acid Oxidase, subunit A, domain 2"/>
    <property type="match status" value="1"/>
</dbReference>
<dbReference type="STRING" id="1043005.A0A074YIH7"/>
<gene>
    <name evidence="2" type="ORF">AUEXF2481DRAFT_4841</name>
</gene>
<dbReference type="Proteomes" id="UP000030641">
    <property type="component" value="Unassembled WGS sequence"/>
</dbReference>
<dbReference type="InterPro" id="IPR006076">
    <property type="entry name" value="FAD-dep_OxRdtase"/>
</dbReference>
<protein>
    <recommendedName>
        <fullName evidence="1">FAD dependent oxidoreductase domain-containing protein</fullName>
    </recommendedName>
</protein>
<dbReference type="OMA" id="RNGGMCN"/>
<dbReference type="AlphaFoldDB" id="A0A074YIH7"/>
<reference evidence="2 3" key="1">
    <citation type="journal article" date="2014" name="BMC Genomics">
        <title>Genome sequencing of four Aureobasidium pullulans varieties: biotechnological potential, stress tolerance, and description of new species.</title>
        <authorList>
            <person name="Gostin Ar C."/>
            <person name="Ohm R.A."/>
            <person name="Kogej T."/>
            <person name="Sonjak S."/>
            <person name="Turk M."/>
            <person name="Zajc J."/>
            <person name="Zalar P."/>
            <person name="Grube M."/>
            <person name="Sun H."/>
            <person name="Han J."/>
            <person name="Sharma A."/>
            <person name="Chiniquy J."/>
            <person name="Ngan C.Y."/>
            <person name="Lipzen A."/>
            <person name="Barry K."/>
            <person name="Grigoriev I.V."/>
            <person name="Gunde-Cimerman N."/>
        </authorList>
    </citation>
    <scope>NUCLEOTIDE SEQUENCE [LARGE SCALE GENOMIC DNA]</scope>
    <source>
        <strain evidence="2 3">EXF-2481</strain>
    </source>
</reference>
<dbReference type="HOGENOM" id="CLU_022730_3_0_1"/>
<sequence>MSKPADLPSEKSSASFWHSEPSAKLIGHRSTAILPREVDVVIVGSGISGASVAYHLLDGEKSGAEKQNVLVLEAREVCWGATGRNGGHCLPMFYEHPHDPSISNFEYANFLALSDLIAAQNISCEWNTQPGIRGLYSTEEVELAHIAVATLQQNNPSLGAMVRVVDTTEDLLKLGLQVPEAKGAVITDIAARLWPYKLVTGVWEHLLSNPALNLQTNTRVTSLSPTGSGTWNLHTGRGNIVAKKVVLATNAYTSHLIPQMADLIVPCRGQMSALVPGSSFSGPSRTTTSFAFIGPNMDDYLVQRPQGKGAHLMFGGGRSFGPSLEVCDDEEVDANLAMYLRTSLPKLLVPGDGEGERELKAEYEWTGIMGFSRDGLPWVGAVPDQKGVFVVAGYTGHGMPNAWLCGKSVATMVMGDDMDAAMEKAIDEGLPRAYLLNEERIARARSLETVEVQDEDHMFKAEVVAQGKTGNGRV</sequence>
<dbReference type="Gene3D" id="3.50.50.60">
    <property type="entry name" value="FAD/NAD(P)-binding domain"/>
    <property type="match status" value="1"/>
</dbReference>
<organism evidence="2 3">
    <name type="scientific">Aureobasidium subglaciale (strain EXF-2481)</name>
    <name type="common">Aureobasidium pullulans var. subglaciale</name>
    <dbReference type="NCBI Taxonomy" id="1043005"/>
    <lineage>
        <taxon>Eukaryota</taxon>
        <taxon>Fungi</taxon>
        <taxon>Dikarya</taxon>
        <taxon>Ascomycota</taxon>
        <taxon>Pezizomycotina</taxon>
        <taxon>Dothideomycetes</taxon>
        <taxon>Dothideomycetidae</taxon>
        <taxon>Dothideales</taxon>
        <taxon>Saccotheciaceae</taxon>
        <taxon>Aureobasidium</taxon>
    </lineage>
</organism>
<dbReference type="InterPro" id="IPR036188">
    <property type="entry name" value="FAD/NAD-bd_sf"/>
</dbReference>
<keyword evidence="3" id="KW-1185">Reference proteome</keyword>
<proteinExistence type="predicted"/>
<dbReference type="EMBL" id="KL584758">
    <property type="protein sequence ID" value="KEQ95894.1"/>
    <property type="molecule type" value="Genomic_DNA"/>
</dbReference>
<feature type="domain" description="FAD dependent oxidoreductase" evidence="1">
    <location>
        <begin position="39"/>
        <end position="410"/>
    </location>
</feature>
<evidence type="ECO:0000313" key="2">
    <source>
        <dbReference type="EMBL" id="KEQ95894.1"/>
    </source>
</evidence>
<dbReference type="PANTHER" id="PTHR13847:SF129">
    <property type="entry name" value="FAD DEPENDENT OXIDOREDUCTASE"/>
    <property type="match status" value="1"/>
</dbReference>
<dbReference type="SUPFAM" id="SSF51905">
    <property type="entry name" value="FAD/NAD(P)-binding domain"/>
    <property type="match status" value="1"/>
</dbReference>
<accession>A0A074YIH7</accession>
<dbReference type="Pfam" id="PF01266">
    <property type="entry name" value="DAO"/>
    <property type="match status" value="1"/>
</dbReference>
<dbReference type="GO" id="GO:0005737">
    <property type="term" value="C:cytoplasm"/>
    <property type="evidence" value="ECO:0007669"/>
    <property type="project" value="TreeGrafter"/>
</dbReference>
<dbReference type="RefSeq" id="XP_013344112.1">
    <property type="nucleotide sequence ID" value="XM_013488658.1"/>
</dbReference>
<dbReference type="InParanoid" id="A0A074YIH7"/>
<evidence type="ECO:0000313" key="3">
    <source>
        <dbReference type="Proteomes" id="UP000030641"/>
    </source>
</evidence>
<name>A0A074YIH7_AURSE</name>
<evidence type="ECO:0000259" key="1">
    <source>
        <dbReference type="Pfam" id="PF01266"/>
    </source>
</evidence>
<dbReference type="GeneID" id="25368492"/>